<feature type="compositionally biased region" description="Basic and acidic residues" evidence="1">
    <location>
        <begin position="114"/>
        <end position="126"/>
    </location>
</feature>
<evidence type="ECO:0000313" key="2">
    <source>
        <dbReference type="EMBL" id="KAF2237815.1"/>
    </source>
</evidence>
<feature type="compositionally biased region" description="Basic and acidic residues" evidence="1">
    <location>
        <begin position="304"/>
        <end position="326"/>
    </location>
</feature>
<proteinExistence type="predicted"/>
<feature type="compositionally biased region" description="Basic and acidic residues" evidence="1">
    <location>
        <begin position="213"/>
        <end position="226"/>
    </location>
</feature>
<dbReference type="AlphaFoldDB" id="A0A6A6HI54"/>
<feature type="compositionally biased region" description="Polar residues" evidence="1">
    <location>
        <begin position="279"/>
        <end position="290"/>
    </location>
</feature>
<feature type="compositionally biased region" description="Basic and acidic residues" evidence="1">
    <location>
        <begin position="357"/>
        <end position="377"/>
    </location>
</feature>
<keyword evidence="3" id="KW-1185">Reference proteome</keyword>
<feature type="region of interest" description="Disordered" evidence="1">
    <location>
        <begin position="51"/>
        <end position="427"/>
    </location>
</feature>
<sequence length="427" mass="48237">MCVVRYTKYACRHEKPPDFARCKKKGCETVSTKQMPMKECCKECRAKIVEDEHKAQKQKHKQARGRSMNSKESQEGKLRAQVEAWEREVSKASRNSRHRGRSRAHPTSRTLAPLHEDEVYTPKYEQDDFDDELNGYDHSRRPDEGLDEGSRHRSDSRSSKRSTSVEFQRSHSEDSKRSESRASSKRSTSIESRRSHPGDTKRSESRASSQRSHSRDTTSSRSRLAEEPEFEDETIDHGCNSEDQTGPPSFAIPITTDGPVSRNSSPVRSEAILRKSSAKNRSTVAPSQSRGCWKRPSRTAGHGSRRDSSRVRSEPSYTHDRGDRGRSTSKARSIAGENAEGMTFVDESRWNLPVVHGHSDERGRSSSRGHEYERHNTYDSGYMSGGESFGGEQEPDHGSDKGNEETEPETDQGNQQAEEDGFADDRP</sequence>
<protein>
    <submittedName>
        <fullName evidence="2">Uncharacterized protein</fullName>
    </submittedName>
</protein>
<feature type="compositionally biased region" description="Basic and acidic residues" evidence="1">
    <location>
        <begin position="394"/>
        <end position="404"/>
    </location>
</feature>
<dbReference type="Proteomes" id="UP000800092">
    <property type="component" value="Unassembled WGS sequence"/>
</dbReference>
<dbReference type="EMBL" id="ML991778">
    <property type="protein sequence ID" value="KAF2237815.1"/>
    <property type="molecule type" value="Genomic_DNA"/>
</dbReference>
<feature type="compositionally biased region" description="Basic and acidic residues" evidence="1">
    <location>
        <begin position="72"/>
        <end position="91"/>
    </location>
</feature>
<feature type="compositionally biased region" description="Basic and acidic residues" evidence="1">
    <location>
        <begin position="168"/>
        <end position="182"/>
    </location>
</feature>
<evidence type="ECO:0000256" key="1">
    <source>
        <dbReference type="SAM" id="MobiDB-lite"/>
    </source>
</evidence>
<gene>
    <name evidence="2" type="ORF">EV356DRAFT_520330</name>
</gene>
<feature type="compositionally biased region" description="Basic and acidic residues" evidence="1">
    <location>
        <begin position="135"/>
        <end position="158"/>
    </location>
</feature>
<evidence type="ECO:0000313" key="3">
    <source>
        <dbReference type="Proteomes" id="UP000800092"/>
    </source>
</evidence>
<feature type="compositionally biased region" description="Acidic residues" evidence="1">
    <location>
        <begin position="417"/>
        <end position="427"/>
    </location>
</feature>
<accession>A0A6A6HI54</accession>
<organism evidence="2 3">
    <name type="scientific">Viridothelium virens</name>
    <name type="common">Speckled blister lichen</name>
    <name type="synonym">Trypethelium virens</name>
    <dbReference type="NCBI Taxonomy" id="1048519"/>
    <lineage>
        <taxon>Eukaryota</taxon>
        <taxon>Fungi</taxon>
        <taxon>Dikarya</taxon>
        <taxon>Ascomycota</taxon>
        <taxon>Pezizomycotina</taxon>
        <taxon>Dothideomycetes</taxon>
        <taxon>Dothideomycetes incertae sedis</taxon>
        <taxon>Trypetheliales</taxon>
        <taxon>Trypetheliaceae</taxon>
        <taxon>Viridothelium</taxon>
    </lineage>
</organism>
<feature type="compositionally biased region" description="Basic residues" evidence="1">
    <location>
        <begin position="94"/>
        <end position="106"/>
    </location>
</feature>
<reference evidence="2" key="1">
    <citation type="journal article" date="2020" name="Stud. Mycol.">
        <title>101 Dothideomycetes genomes: a test case for predicting lifestyles and emergence of pathogens.</title>
        <authorList>
            <person name="Haridas S."/>
            <person name="Albert R."/>
            <person name="Binder M."/>
            <person name="Bloem J."/>
            <person name="Labutti K."/>
            <person name="Salamov A."/>
            <person name="Andreopoulos B."/>
            <person name="Baker S."/>
            <person name="Barry K."/>
            <person name="Bills G."/>
            <person name="Bluhm B."/>
            <person name="Cannon C."/>
            <person name="Castanera R."/>
            <person name="Culley D."/>
            <person name="Daum C."/>
            <person name="Ezra D."/>
            <person name="Gonzalez J."/>
            <person name="Henrissat B."/>
            <person name="Kuo A."/>
            <person name="Liang C."/>
            <person name="Lipzen A."/>
            <person name="Lutzoni F."/>
            <person name="Magnuson J."/>
            <person name="Mondo S."/>
            <person name="Nolan M."/>
            <person name="Ohm R."/>
            <person name="Pangilinan J."/>
            <person name="Park H.-J."/>
            <person name="Ramirez L."/>
            <person name="Alfaro M."/>
            <person name="Sun H."/>
            <person name="Tritt A."/>
            <person name="Yoshinaga Y."/>
            <person name="Zwiers L.-H."/>
            <person name="Turgeon B."/>
            <person name="Goodwin S."/>
            <person name="Spatafora J."/>
            <person name="Crous P."/>
            <person name="Grigoriev I."/>
        </authorList>
    </citation>
    <scope>NUCLEOTIDE SEQUENCE</scope>
    <source>
        <strain evidence="2">Tuck. ex Michener</strain>
    </source>
</reference>
<name>A0A6A6HI54_VIRVR</name>
<feature type="compositionally biased region" description="Basic and acidic residues" evidence="1">
    <location>
        <begin position="191"/>
        <end position="205"/>
    </location>
</feature>